<feature type="transmembrane region" description="Helical" evidence="1">
    <location>
        <begin position="6"/>
        <end position="25"/>
    </location>
</feature>
<dbReference type="Proteomes" id="UP000295344">
    <property type="component" value="Unassembled WGS sequence"/>
</dbReference>
<evidence type="ECO:0000259" key="2">
    <source>
        <dbReference type="Pfam" id="PF26604"/>
    </source>
</evidence>
<keyword evidence="1" id="KW-1133">Transmembrane helix</keyword>
<evidence type="ECO:0000313" key="4">
    <source>
        <dbReference type="Proteomes" id="UP000295344"/>
    </source>
</evidence>
<evidence type="ECO:0000313" key="3">
    <source>
        <dbReference type="EMBL" id="TDS81069.1"/>
    </source>
</evidence>
<proteinExistence type="predicted"/>
<feature type="transmembrane region" description="Helical" evidence="1">
    <location>
        <begin position="55"/>
        <end position="74"/>
    </location>
</feature>
<dbReference type="AlphaFoldDB" id="A0A4R7FTM3"/>
<dbReference type="RefSeq" id="WP_133765705.1">
    <property type="nucleotide sequence ID" value="NZ_BAAARP010000003.1"/>
</dbReference>
<feature type="domain" description="CBU-0592-like" evidence="2">
    <location>
        <begin position="3"/>
        <end position="77"/>
    </location>
</feature>
<dbReference type="EMBL" id="SOAM01000001">
    <property type="protein sequence ID" value="TDS81069.1"/>
    <property type="molecule type" value="Genomic_DNA"/>
</dbReference>
<dbReference type="NCBIfam" id="NF047864">
    <property type="entry name" value="CBU_0592_membra"/>
    <property type="match status" value="1"/>
</dbReference>
<protein>
    <recommendedName>
        <fullName evidence="2">CBU-0592-like domain-containing protein</fullName>
    </recommendedName>
</protein>
<accession>A0A4R7FTM3</accession>
<dbReference type="Pfam" id="PF26604">
    <property type="entry name" value="CBU_0592"/>
    <property type="match status" value="1"/>
</dbReference>
<keyword evidence="1" id="KW-0812">Transmembrane</keyword>
<gene>
    <name evidence="3" type="ORF">CLV52_1643</name>
</gene>
<reference evidence="3 4" key="1">
    <citation type="submission" date="2019-03" db="EMBL/GenBank/DDBJ databases">
        <title>Genomic Encyclopedia of Archaeal and Bacterial Type Strains, Phase II (KMG-II): from individual species to whole genera.</title>
        <authorList>
            <person name="Goeker M."/>
        </authorList>
    </citation>
    <scope>NUCLEOTIDE SEQUENCE [LARGE SCALE GENOMIC DNA]</scope>
    <source>
        <strain evidence="3 4">DSM 24782</strain>
    </source>
</reference>
<dbReference type="OrthoDB" id="73992at2"/>
<sequence>MGQLVQVVGSLLVLAAFVGVQRGWFSAVSKRSLALNVAGSAVLAVEAVIEGQWGFLLLEGVWAIVSAVGLVAALRGRTPAAAQH</sequence>
<keyword evidence="1" id="KW-0472">Membrane</keyword>
<organism evidence="3 4">
    <name type="scientific">Amnibacterium kyonggiense</name>
    <dbReference type="NCBI Taxonomy" id="595671"/>
    <lineage>
        <taxon>Bacteria</taxon>
        <taxon>Bacillati</taxon>
        <taxon>Actinomycetota</taxon>
        <taxon>Actinomycetes</taxon>
        <taxon>Micrococcales</taxon>
        <taxon>Microbacteriaceae</taxon>
        <taxon>Amnibacterium</taxon>
    </lineage>
</organism>
<evidence type="ECO:0000256" key="1">
    <source>
        <dbReference type="SAM" id="Phobius"/>
    </source>
</evidence>
<name>A0A4R7FTM3_9MICO</name>
<dbReference type="InterPro" id="IPR058058">
    <property type="entry name" value="CBU_0592-like"/>
</dbReference>
<comment type="caution">
    <text evidence="3">The sequence shown here is derived from an EMBL/GenBank/DDBJ whole genome shotgun (WGS) entry which is preliminary data.</text>
</comment>
<keyword evidence="4" id="KW-1185">Reference proteome</keyword>